<dbReference type="AlphaFoldDB" id="A0A3P3ZG79"/>
<accession>A0A3P3ZG79</accession>
<sequence>MLRPDELEPGDAANMAWAVLESYFERHSTRRPLVIVTVNRLLRATPVMDGCLTEAVTLALRSVSRVHETSEDAVVDALHGTIQEELLTEVSELLLHTTHWRASHGDRCTY</sequence>
<organism evidence="1 2">
    <name type="scientific">Leishmania braziliensis MHOM/BR/75/M2904</name>
    <dbReference type="NCBI Taxonomy" id="420245"/>
    <lineage>
        <taxon>Eukaryota</taxon>
        <taxon>Discoba</taxon>
        <taxon>Euglenozoa</taxon>
        <taxon>Kinetoplastea</taxon>
        <taxon>Metakinetoplastina</taxon>
        <taxon>Trypanosomatida</taxon>
        <taxon>Trypanosomatidae</taxon>
        <taxon>Leishmaniinae</taxon>
        <taxon>Leishmania</taxon>
        <taxon>Leishmania braziliensis species complex</taxon>
    </lineage>
</organism>
<proteinExistence type="predicted"/>
<gene>
    <name evidence="1" type="ORF">LBRM2904_33.3600</name>
</gene>
<dbReference type="EMBL" id="LS997632">
    <property type="protein sequence ID" value="SYZ69280.1"/>
    <property type="molecule type" value="Genomic_DNA"/>
</dbReference>
<reference evidence="1 2" key="1">
    <citation type="submission" date="2018-09" db="EMBL/GenBank/DDBJ databases">
        <authorList>
            <person name="Peiro R."/>
            <person name="Begona"/>
            <person name="Cbmso G."/>
            <person name="Lopez M."/>
            <person name="Gonzalez S."/>
        </authorList>
    </citation>
    <scope>NUCLEOTIDE SEQUENCE [LARGE SCALE GENOMIC DNA]</scope>
</reference>
<dbReference type="Proteomes" id="UP000319462">
    <property type="component" value="Chromosome 33"/>
</dbReference>
<evidence type="ECO:0000313" key="1">
    <source>
        <dbReference type="EMBL" id="SYZ69280.1"/>
    </source>
</evidence>
<name>A0A3P3ZG79_LEIBR</name>
<protein>
    <submittedName>
        <fullName evidence="1">Hypothetical_protein</fullName>
    </submittedName>
</protein>
<evidence type="ECO:0000313" key="2">
    <source>
        <dbReference type="Proteomes" id="UP000319462"/>
    </source>
</evidence>